<keyword evidence="3 10" id="KW-0479">Metal-binding</keyword>
<dbReference type="PROSITE" id="PS51379">
    <property type="entry name" value="4FE4S_FER_2"/>
    <property type="match status" value="2"/>
</dbReference>
<dbReference type="GO" id="GO:0051538">
    <property type="term" value="F:3 iron, 4 sulfur cluster binding"/>
    <property type="evidence" value="ECO:0007669"/>
    <property type="project" value="UniProtKB-KW"/>
</dbReference>
<evidence type="ECO:0000256" key="6">
    <source>
        <dbReference type="ARBA" id="ARBA00022982"/>
    </source>
</evidence>
<dbReference type="PANTHER" id="PTHR43687:SF6">
    <property type="entry name" value="L-ASPARTATE SEMIALDEHYDE SULFURTRANSFERASE IRON-SULFUR SUBUNIT"/>
    <property type="match status" value="1"/>
</dbReference>
<feature type="binding site" evidence="10">
    <location>
        <position position="135"/>
    </location>
    <ligand>
        <name>[4Fe-4S] cluster</name>
        <dbReference type="ChEBI" id="CHEBI:49883"/>
    </ligand>
</feature>
<keyword evidence="5 10" id="KW-0862">Zinc</keyword>
<keyword evidence="4" id="KW-0677">Repeat</keyword>
<keyword evidence="2 10" id="KW-0004">4Fe-4S</keyword>
<accession>A0A8J8CEY2</accession>
<dbReference type="PANTHER" id="PTHR43687">
    <property type="entry name" value="ADENYLYLSULFATE REDUCTASE, BETA SUBUNIT"/>
    <property type="match status" value="1"/>
</dbReference>
<dbReference type="InterPro" id="IPR050572">
    <property type="entry name" value="Fe-S_Ferredoxin"/>
</dbReference>
<dbReference type="Pfam" id="PF13237">
    <property type="entry name" value="Fer4_10"/>
    <property type="match status" value="1"/>
</dbReference>
<dbReference type="Proteomes" id="UP000750197">
    <property type="component" value="Unassembled WGS sequence"/>
</dbReference>
<feature type="binding site" evidence="10">
    <location>
        <position position="122"/>
    </location>
    <ligand>
        <name>Zn(2+)</name>
        <dbReference type="ChEBI" id="CHEBI:29105"/>
    </ligand>
</feature>
<feature type="binding site" evidence="10">
    <location>
        <position position="80"/>
    </location>
    <ligand>
        <name>[3Fe-4S] cluster</name>
        <dbReference type="ChEBI" id="CHEBI:21137"/>
    </ligand>
</feature>
<comment type="cofactor">
    <cofactor evidence="10">
        <name>[4Fe-4S] cluster</name>
        <dbReference type="ChEBI" id="CHEBI:49883"/>
    </cofactor>
    <text evidence="10">Binds 1 [4Fe-4S] cluster.</text>
</comment>
<dbReference type="Proteomes" id="UP000716004">
    <property type="component" value="Unassembled WGS sequence"/>
</dbReference>
<dbReference type="InterPro" id="IPR009157">
    <property type="entry name" value="Fd_Zn-bd"/>
</dbReference>
<evidence type="ECO:0000313" key="14">
    <source>
        <dbReference type="Proteomes" id="UP000716004"/>
    </source>
</evidence>
<feature type="binding site" evidence="10">
    <location>
        <position position="129"/>
    </location>
    <ligand>
        <name>[4Fe-4S] cluster</name>
        <dbReference type="ChEBI" id="CHEBI:49883"/>
    </ligand>
</feature>
<dbReference type="Gene3D" id="3.30.70.20">
    <property type="match status" value="1"/>
</dbReference>
<keyword evidence="1" id="KW-0813">Transport</keyword>
<dbReference type="EMBL" id="JAHEAC010000063">
    <property type="protein sequence ID" value="MBX8644446.1"/>
    <property type="molecule type" value="Genomic_DNA"/>
</dbReference>
<feature type="binding site" evidence="10">
    <location>
        <position position="74"/>
    </location>
    <ligand>
        <name>[3Fe-4S] cluster</name>
        <dbReference type="ChEBI" id="CHEBI:21137"/>
    </ligand>
</feature>
<dbReference type="PIRSF" id="PIRSF000068">
    <property type="entry name" value="Zn_Fdx_Sulfol"/>
    <property type="match status" value="1"/>
</dbReference>
<comment type="cofactor">
    <cofactor evidence="10">
        <name>Zn(2+)</name>
        <dbReference type="ChEBI" id="CHEBI:29105"/>
    </cofactor>
    <text evidence="10">Binds 1 zinc ion.</text>
</comment>
<gene>
    <name evidence="12" type="ORF">J9259_08895</name>
    <name evidence="13" type="ORF">KIY12_06980</name>
</gene>
<dbReference type="GO" id="GO:0016491">
    <property type="term" value="F:oxidoreductase activity"/>
    <property type="evidence" value="ECO:0007669"/>
    <property type="project" value="UniProtKB-ARBA"/>
</dbReference>
<keyword evidence="6" id="KW-0249">Electron transport</keyword>
<comment type="caution">
    <text evidence="12">The sequence shown here is derived from an EMBL/GenBank/DDBJ whole genome shotgun (WGS) entry which is preliminary data.</text>
</comment>
<feature type="domain" description="4Fe-4S ferredoxin-type" evidence="11">
    <location>
        <begin position="117"/>
        <end position="149"/>
    </location>
</feature>
<dbReference type="InterPro" id="IPR017896">
    <property type="entry name" value="4Fe4S_Fe-S-bd"/>
</dbReference>
<evidence type="ECO:0000313" key="13">
    <source>
        <dbReference type="EMBL" id="MBX8644446.1"/>
    </source>
</evidence>
<protein>
    <submittedName>
        <fullName evidence="12">Ferredoxin family protein</fullName>
    </submittedName>
</protein>
<feature type="domain" description="4Fe-4S ferredoxin-type" evidence="11">
    <location>
        <begin position="65"/>
        <end position="94"/>
    </location>
</feature>
<sequence length="149" mass="16796">MVELESLDYKPKPIDENFLNDQEHYPVTGTHKTYAGTEHEVRAEGIQRTDADGKPYPTKLGIHGTNVAVDWEACIADGECMDVCPVTLYEWFLNPGQMGVNNDKKIADDKENYEKYRTDKCDPVREKECVYCMACVPVCPTSAIKITEG</sequence>
<evidence type="ECO:0000256" key="2">
    <source>
        <dbReference type="ARBA" id="ARBA00022485"/>
    </source>
</evidence>
<dbReference type="AlphaFoldDB" id="A0A8J8CEY2"/>
<reference evidence="12" key="1">
    <citation type="submission" date="2021-04" db="EMBL/GenBank/DDBJ databases">
        <title>Genomic insights into ecological role and evolution of a novel Thermoplasmata order Candidatus Sysuiplasmatales.</title>
        <authorList>
            <person name="Yuan Y."/>
        </authorList>
    </citation>
    <scope>NUCLEOTIDE SEQUENCE</scope>
    <source>
        <strain evidence="13">TUT19-bin139</strain>
        <strain evidence="12">YP2-bin.285</strain>
    </source>
</reference>
<dbReference type="InterPro" id="IPR017900">
    <property type="entry name" value="4Fe4S_Fe_S_CS"/>
</dbReference>
<evidence type="ECO:0000256" key="1">
    <source>
        <dbReference type="ARBA" id="ARBA00022448"/>
    </source>
</evidence>
<proteinExistence type="predicted"/>
<dbReference type="GO" id="GO:0009055">
    <property type="term" value="F:electron transfer activity"/>
    <property type="evidence" value="ECO:0007669"/>
    <property type="project" value="InterPro"/>
</dbReference>
<evidence type="ECO:0000256" key="4">
    <source>
        <dbReference type="ARBA" id="ARBA00022737"/>
    </source>
</evidence>
<evidence type="ECO:0000256" key="7">
    <source>
        <dbReference type="ARBA" id="ARBA00023004"/>
    </source>
</evidence>
<dbReference type="PROSITE" id="PS00198">
    <property type="entry name" value="4FE4S_FER_1"/>
    <property type="match status" value="1"/>
</dbReference>
<evidence type="ECO:0000313" key="12">
    <source>
        <dbReference type="EMBL" id="MBX8632610.1"/>
    </source>
</evidence>
<feature type="binding site" evidence="10">
    <location>
        <position position="132"/>
    </location>
    <ligand>
        <name>[4Fe-4S] cluster</name>
        <dbReference type="ChEBI" id="CHEBI:49883"/>
    </ligand>
</feature>
<dbReference type="GO" id="GO:0008270">
    <property type="term" value="F:zinc ion binding"/>
    <property type="evidence" value="ECO:0007669"/>
    <property type="project" value="InterPro"/>
</dbReference>
<feature type="binding site" evidence="10">
    <location>
        <position position="63"/>
    </location>
    <ligand>
        <name>Zn(2+)</name>
        <dbReference type="ChEBI" id="CHEBI:29105"/>
    </ligand>
</feature>
<dbReference type="EMBL" id="JAGVSJ010000039">
    <property type="protein sequence ID" value="MBX8632610.1"/>
    <property type="molecule type" value="Genomic_DNA"/>
</dbReference>
<keyword evidence="7 10" id="KW-0408">Iron</keyword>
<keyword evidence="8 10" id="KW-0411">Iron-sulfur</keyword>
<evidence type="ECO:0000259" key="11">
    <source>
        <dbReference type="PROSITE" id="PS51379"/>
    </source>
</evidence>
<dbReference type="SUPFAM" id="SSF54862">
    <property type="entry name" value="4Fe-4S ferredoxins"/>
    <property type="match status" value="1"/>
</dbReference>
<feature type="binding site" evidence="10">
    <location>
        <position position="84"/>
    </location>
    <ligand>
        <name>[4Fe-4S] cluster</name>
        <dbReference type="ChEBI" id="CHEBI:49883"/>
    </ligand>
</feature>
<feature type="binding site" evidence="10">
    <location>
        <position position="139"/>
    </location>
    <ligand>
        <name>[3Fe-4S] cluster</name>
        <dbReference type="ChEBI" id="CHEBI:21137"/>
    </ligand>
</feature>
<organism evidence="12 14">
    <name type="scientific">Candidatus Sysuiplasma superficiale</name>
    <dbReference type="NCBI Taxonomy" id="2823368"/>
    <lineage>
        <taxon>Archaea</taxon>
        <taxon>Methanobacteriati</taxon>
        <taxon>Thermoplasmatota</taxon>
        <taxon>Thermoplasmata</taxon>
        <taxon>Candidatus Sysuiplasmatales</taxon>
        <taxon>Candidatus Sysuiplasmataceae</taxon>
        <taxon>Candidatus Sysuiplasma</taxon>
    </lineage>
</organism>
<feature type="binding site" evidence="10">
    <location>
        <position position="31"/>
    </location>
    <ligand>
        <name>Zn(2+)</name>
        <dbReference type="ChEBI" id="CHEBI:29105"/>
    </ligand>
</feature>
<evidence type="ECO:0000256" key="8">
    <source>
        <dbReference type="ARBA" id="ARBA00023014"/>
    </source>
</evidence>
<evidence type="ECO:0000256" key="10">
    <source>
        <dbReference type="PIRSR" id="PIRSR000068-1"/>
    </source>
</evidence>
<evidence type="ECO:0000256" key="5">
    <source>
        <dbReference type="ARBA" id="ARBA00022833"/>
    </source>
</evidence>
<feature type="binding site" evidence="10">
    <location>
        <position position="39"/>
    </location>
    <ligand>
        <name>Zn(2+)</name>
        <dbReference type="ChEBI" id="CHEBI:29105"/>
    </ligand>
</feature>
<evidence type="ECO:0000256" key="9">
    <source>
        <dbReference type="ARBA" id="ARBA00023291"/>
    </source>
</evidence>
<evidence type="ECO:0000256" key="3">
    <source>
        <dbReference type="ARBA" id="ARBA00022723"/>
    </source>
</evidence>
<comment type="cofactor">
    <cofactor evidence="10">
        <name>[3Fe-4S] cluster</name>
        <dbReference type="ChEBI" id="CHEBI:21137"/>
    </cofactor>
    <text evidence="10">Binds 1 [3Fe-4S] cluster.</text>
</comment>
<keyword evidence="9 10" id="KW-0003">3Fe-4S</keyword>
<name>A0A8J8CEY2_9ARCH</name>
<dbReference type="GO" id="GO:0051539">
    <property type="term" value="F:4 iron, 4 sulfur cluster binding"/>
    <property type="evidence" value="ECO:0007669"/>
    <property type="project" value="UniProtKB-KW"/>
</dbReference>